<dbReference type="InterPro" id="IPR002563">
    <property type="entry name" value="Flavin_Rdtase-like_dom"/>
</dbReference>
<proteinExistence type="inferred from homology"/>
<evidence type="ECO:0000256" key="3">
    <source>
        <dbReference type="ARBA" id="ARBA00038054"/>
    </source>
</evidence>
<keyword evidence="6" id="KW-1185">Reference proteome</keyword>
<comment type="caution">
    <text evidence="5">The sequence shown here is derived from an EMBL/GenBank/DDBJ whole genome shotgun (WGS) entry which is preliminary data.</text>
</comment>
<dbReference type="PROSITE" id="PS51257">
    <property type="entry name" value="PROKAR_LIPOPROTEIN"/>
    <property type="match status" value="1"/>
</dbReference>
<dbReference type="SUPFAM" id="SSF50475">
    <property type="entry name" value="FMN-binding split barrel"/>
    <property type="match status" value="1"/>
</dbReference>
<dbReference type="SMART" id="SM00903">
    <property type="entry name" value="Flavin_Reduct"/>
    <property type="match status" value="1"/>
</dbReference>
<dbReference type="Gene3D" id="2.30.110.10">
    <property type="entry name" value="Electron Transport, Fmn-binding Protein, Chain A"/>
    <property type="match status" value="1"/>
</dbReference>
<dbReference type="PANTHER" id="PTHR43567">
    <property type="entry name" value="FLAVOREDOXIN-RELATED-RELATED"/>
    <property type="match status" value="1"/>
</dbReference>
<sequence>MAKQKWKPGNMVYPLPAVLVSCGDKKGNINVMTAAWTGTVCSDPPMVYVSVRKERHSHHMIQETREYVINLTTEKLAWAADFCGVRSGRDLDKFKEMKLTPVQGELQYAPMIEESPVSIECRVTNVMELGSHDMFMAEVTAVYVDEQYMDEKGTFHLEKAAPMVYSHGQYYGLGRHLGGFGYAVRKKPAKKGKK</sequence>
<protein>
    <submittedName>
        <fullName evidence="5">Flavin reductase (DIM6/NTAB) family NADH-FMN oxidoreductase RutF</fullName>
    </submittedName>
</protein>
<dbReference type="AlphaFoldDB" id="A0A4R2LWR4"/>
<dbReference type="GO" id="GO:0010181">
    <property type="term" value="F:FMN binding"/>
    <property type="evidence" value="ECO:0007669"/>
    <property type="project" value="InterPro"/>
</dbReference>
<evidence type="ECO:0000313" key="6">
    <source>
        <dbReference type="Proteomes" id="UP000295711"/>
    </source>
</evidence>
<dbReference type="RefSeq" id="WP_132091183.1">
    <property type="nucleotide sequence ID" value="NZ_JANKAQ010000008.1"/>
</dbReference>
<comment type="similarity">
    <text evidence="3">Belongs to the flavoredoxin family.</text>
</comment>
<dbReference type="Pfam" id="PF01613">
    <property type="entry name" value="Flavin_Reduct"/>
    <property type="match status" value="1"/>
</dbReference>
<organism evidence="5 6">
    <name type="scientific">Frisingicoccus caecimuris</name>
    <dbReference type="NCBI Taxonomy" id="1796636"/>
    <lineage>
        <taxon>Bacteria</taxon>
        <taxon>Bacillati</taxon>
        <taxon>Bacillota</taxon>
        <taxon>Clostridia</taxon>
        <taxon>Lachnospirales</taxon>
        <taxon>Lachnospiraceae</taxon>
        <taxon>Frisingicoccus</taxon>
    </lineage>
</organism>
<dbReference type="OrthoDB" id="9794638at2"/>
<feature type="domain" description="Flavin reductase like" evidence="4">
    <location>
        <begin position="11"/>
        <end position="157"/>
    </location>
</feature>
<comment type="cofactor">
    <cofactor evidence="1">
        <name>FMN</name>
        <dbReference type="ChEBI" id="CHEBI:58210"/>
    </cofactor>
</comment>
<name>A0A4R2LWR4_9FIRM</name>
<evidence type="ECO:0000313" key="5">
    <source>
        <dbReference type="EMBL" id="TCO84601.1"/>
    </source>
</evidence>
<reference evidence="5 6" key="1">
    <citation type="submission" date="2019-03" db="EMBL/GenBank/DDBJ databases">
        <title>Genomic Encyclopedia of Type Strains, Phase IV (KMG-IV): sequencing the most valuable type-strain genomes for metagenomic binning, comparative biology and taxonomic classification.</title>
        <authorList>
            <person name="Goeker M."/>
        </authorList>
    </citation>
    <scope>NUCLEOTIDE SEQUENCE [LARGE SCALE GENOMIC DNA]</scope>
    <source>
        <strain evidence="5 6">DSM 28559</strain>
    </source>
</reference>
<dbReference type="InterPro" id="IPR012349">
    <property type="entry name" value="Split_barrel_FMN-bd"/>
</dbReference>
<dbReference type="InterPro" id="IPR052174">
    <property type="entry name" value="Flavoredoxin"/>
</dbReference>
<dbReference type="Proteomes" id="UP000295711">
    <property type="component" value="Unassembled WGS sequence"/>
</dbReference>
<dbReference type="GO" id="GO:0016646">
    <property type="term" value="F:oxidoreductase activity, acting on the CH-NH group of donors, NAD or NADP as acceptor"/>
    <property type="evidence" value="ECO:0007669"/>
    <property type="project" value="UniProtKB-ARBA"/>
</dbReference>
<gene>
    <name evidence="5" type="ORF">EV212_10628</name>
</gene>
<evidence type="ECO:0000256" key="2">
    <source>
        <dbReference type="ARBA" id="ARBA00022630"/>
    </source>
</evidence>
<evidence type="ECO:0000256" key="1">
    <source>
        <dbReference type="ARBA" id="ARBA00001917"/>
    </source>
</evidence>
<dbReference type="PANTHER" id="PTHR43567:SF1">
    <property type="entry name" value="FLAVOREDOXIN"/>
    <property type="match status" value="1"/>
</dbReference>
<evidence type="ECO:0000259" key="4">
    <source>
        <dbReference type="SMART" id="SM00903"/>
    </source>
</evidence>
<keyword evidence="2" id="KW-0285">Flavoprotein</keyword>
<accession>A0A4R2LWR4</accession>
<dbReference type="EMBL" id="SLXA01000006">
    <property type="protein sequence ID" value="TCO84601.1"/>
    <property type="molecule type" value="Genomic_DNA"/>
</dbReference>